<proteinExistence type="predicted"/>
<evidence type="ECO:0000256" key="1">
    <source>
        <dbReference type="SAM" id="Phobius"/>
    </source>
</evidence>
<evidence type="ECO:0000313" key="3">
    <source>
        <dbReference type="EMBL" id="MBW73436.1"/>
    </source>
</evidence>
<dbReference type="AlphaFoldDB" id="A0A2M4D7C4"/>
<reference evidence="3" key="1">
    <citation type="submission" date="2018-01" db="EMBL/GenBank/DDBJ databases">
        <title>An insight into the sialome of Amazonian anophelines.</title>
        <authorList>
            <person name="Ribeiro J.M."/>
            <person name="Scarpassa V."/>
            <person name="Calvo E."/>
        </authorList>
    </citation>
    <scope>NUCLEOTIDE SEQUENCE</scope>
</reference>
<keyword evidence="1" id="KW-1133">Transmembrane helix</keyword>
<sequence length="74" mass="7783">MCTAGSCSILAFIFAPISSRAQSVKVRPSVNPAWAICSRSCSVSLFSGYCFAMCILAGSVFGTRLYPYAIATSS</sequence>
<protein>
    <recommendedName>
        <fullName evidence="4">Secreted protein</fullName>
    </recommendedName>
</protein>
<accession>A0A2M4D7C4</accession>
<keyword evidence="1" id="KW-0472">Membrane</keyword>
<keyword evidence="2" id="KW-0732">Signal</keyword>
<feature type="signal peptide" evidence="2">
    <location>
        <begin position="1"/>
        <end position="21"/>
    </location>
</feature>
<keyword evidence="1" id="KW-0812">Transmembrane</keyword>
<dbReference type="EMBL" id="GGFL01009258">
    <property type="protein sequence ID" value="MBW73436.1"/>
    <property type="molecule type" value="Transcribed_RNA"/>
</dbReference>
<feature type="transmembrane region" description="Helical" evidence="1">
    <location>
        <begin position="45"/>
        <end position="66"/>
    </location>
</feature>
<name>A0A2M4D7C4_ANODA</name>
<feature type="chain" id="PRO_5014869698" description="Secreted protein" evidence="2">
    <location>
        <begin position="22"/>
        <end position="74"/>
    </location>
</feature>
<evidence type="ECO:0008006" key="4">
    <source>
        <dbReference type="Google" id="ProtNLM"/>
    </source>
</evidence>
<organism evidence="3">
    <name type="scientific">Anopheles darlingi</name>
    <name type="common">Mosquito</name>
    <dbReference type="NCBI Taxonomy" id="43151"/>
    <lineage>
        <taxon>Eukaryota</taxon>
        <taxon>Metazoa</taxon>
        <taxon>Ecdysozoa</taxon>
        <taxon>Arthropoda</taxon>
        <taxon>Hexapoda</taxon>
        <taxon>Insecta</taxon>
        <taxon>Pterygota</taxon>
        <taxon>Neoptera</taxon>
        <taxon>Endopterygota</taxon>
        <taxon>Diptera</taxon>
        <taxon>Nematocera</taxon>
        <taxon>Culicoidea</taxon>
        <taxon>Culicidae</taxon>
        <taxon>Anophelinae</taxon>
        <taxon>Anopheles</taxon>
    </lineage>
</organism>
<evidence type="ECO:0000256" key="2">
    <source>
        <dbReference type="SAM" id="SignalP"/>
    </source>
</evidence>